<dbReference type="EMBL" id="QGDT01000002">
    <property type="protein sequence ID" value="PWJ59318.1"/>
    <property type="molecule type" value="Genomic_DNA"/>
</dbReference>
<gene>
    <name evidence="2" type="ORF">CLV98_102150</name>
</gene>
<keyword evidence="3" id="KW-1185">Reference proteome</keyword>
<feature type="transmembrane region" description="Helical" evidence="1">
    <location>
        <begin position="349"/>
        <end position="366"/>
    </location>
</feature>
<dbReference type="OrthoDB" id="9808870at2"/>
<name>A0A316APB1_9BACT</name>
<evidence type="ECO:0000256" key="1">
    <source>
        <dbReference type="SAM" id="Phobius"/>
    </source>
</evidence>
<dbReference type="Proteomes" id="UP000245880">
    <property type="component" value="Unassembled WGS sequence"/>
</dbReference>
<evidence type="ECO:0000313" key="3">
    <source>
        <dbReference type="Proteomes" id="UP000245880"/>
    </source>
</evidence>
<feature type="transmembrane region" description="Helical" evidence="1">
    <location>
        <begin position="308"/>
        <end position="329"/>
    </location>
</feature>
<dbReference type="RefSeq" id="WP_109673217.1">
    <property type="nucleotide sequence ID" value="NZ_QGDT01000002.1"/>
</dbReference>
<reference evidence="2 3" key="1">
    <citation type="submission" date="2018-03" db="EMBL/GenBank/DDBJ databases">
        <title>Genomic Encyclopedia of Archaeal and Bacterial Type Strains, Phase II (KMG-II): from individual species to whole genera.</title>
        <authorList>
            <person name="Goeker M."/>
        </authorList>
    </citation>
    <scope>NUCLEOTIDE SEQUENCE [LARGE SCALE GENOMIC DNA]</scope>
    <source>
        <strain evidence="2 3">DSM 100346</strain>
    </source>
</reference>
<feature type="transmembrane region" description="Helical" evidence="1">
    <location>
        <begin position="411"/>
        <end position="431"/>
    </location>
</feature>
<evidence type="ECO:0000313" key="2">
    <source>
        <dbReference type="EMBL" id="PWJ59318.1"/>
    </source>
</evidence>
<comment type="caution">
    <text evidence="2">The sequence shown here is derived from an EMBL/GenBank/DDBJ whole genome shotgun (WGS) entry which is preliminary data.</text>
</comment>
<feature type="transmembrane region" description="Helical" evidence="1">
    <location>
        <begin position="256"/>
        <end position="275"/>
    </location>
</feature>
<dbReference type="InterPro" id="IPR032809">
    <property type="entry name" value="Put_HupE_UreJ"/>
</dbReference>
<feature type="transmembrane region" description="Helical" evidence="1">
    <location>
        <begin position="281"/>
        <end position="299"/>
    </location>
</feature>
<keyword evidence="1" id="KW-1133">Transmembrane helix</keyword>
<keyword evidence="1" id="KW-0812">Transmembrane</keyword>
<protein>
    <submittedName>
        <fullName evidence="2">HupE/UreJ protein</fullName>
    </submittedName>
</protein>
<keyword evidence="1" id="KW-0472">Membrane</keyword>
<dbReference type="Pfam" id="PF13795">
    <property type="entry name" value="HupE_UreJ_2"/>
    <property type="match status" value="1"/>
</dbReference>
<accession>A0A316APB1</accession>
<sequence>MSYSFLTINCFKQLIVTMIGVLVVTQGYAHQSPTTMAVMDISPRLLALELQLPLSELSLAMGQNLEESPETLLQTKKEELETYVLKHVHAYVDPKQPWRVSITDMHLDQEKDAISGRPIRELNVSLVLSPKQGENTRRFTLDYDLIMHRVGNHVAFVSIRNDWEKGRLQNKPSEIGIIRVDTEDNRIYPLEIHLEKGDGVQGFMGMVSYGMQHIKEGTDHLLFILTLLLPACLLVRNEKWAGYGGIKYSLTKLLKIITAFTLGHSLTLLIGTLGIQDFPVQWIEVLIAVSIFISAIHAVKPLFYNKELWIATGFGLIHGLAFSQTLYHFNLDSYELFLSVLGFNLGIEFMQLMVIVITVPAFIMLSQTTVFGYVRNFLAGLIMVVALGWIMERISEQPNSVTQLVDLIYPYSHYLLLGLYLISILSLIISLNRQPSKNEASV</sequence>
<dbReference type="AlphaFoldDB" id="A0A316APB1"/>
<feature type="transmembrane region" description="Helical" evidence="1">
    <location>
        <begin position="373"/>
        <end position="391"/>
    </location>
</feature>
<proteinExistence type="predicted"/>
<organism evidence="2 3">
    <name type="scientific">Dyadobacter jejuensis</name>
    <dbReference type="NCBI Taxonomy" id="1082580"/>
    <lineage>
        <taxon>Bacteria</taxon>
        <taxon>Pseudomonadati</taxon>
        <taxon>Bacteroidota</taxon>
        <taxon>Cytophagia</taxon>
        <taxon>Cytophagales</taxon>
        <taxon>Spirosomataceae</taxon>
        <taxon>Dyadobacter</taxon>
    </lineage>
</organism>